<evidence type="ECO:0000313" key="3">
    <source>
        <dbReference type="Proteomes" id="UP001219518"/>
    </source>
</evidence>
<reference evidence="2" key="1">
    <citation type="submission" date="2021-07" db="EMBL/GenBank/DDBJ databases">
        <authorList>
            <person name="Catto M.A."/>
            <person name="Jacobson A."/>
            <person name="Kennedy G."/>
            <person name="Labadie P."/>
            <person name="Hunt B.G."/>
            <person name="Srinivasan R."/>
        </authorList>
    </citation>
    <scope>NUCLEOTIDE SEQUENCE</scope>
    <source>
        <strain evidence="2">PL_HMW_Pooled</strain>
        <tissue evidence="2">Head</tissue>
    </source>
</reference>
<gene>
    <name evidence="2" type="ORF">KUF71_003389</name>
</gene>
<protein>
    <submittedName>
        <fullName evidence="2">EF-hand calcium-binding domain-containing protein 12</fullName>
    </submittedName>
</protein>
<dbReference type="Proteomes" id="UP001219518">
    <property type="component" value="Unassembled WGS sequence"/>
</dbReference>
<accession>A0AAE1GTM6</accession>
<evidence type="ECO:0000313" key="2">
    <source>
        <dbReference type="EMBL" id="KAK3908578.1"/>
    </source>
</evidence>
<feature type="signal peptide" evidence="1">
    <location>
        <begin position="1"/>
        <end position="18"/>
    </location>
</feature>
<feature type="chain" id="PRO_5042076857" evidence="1">
    <location>
        <begin position="19"/>
        <end position="75"/>
    </location>
</feature>
<evidence type="ECO:0000256" key="1">
    <source>
        <dbReference type="SAM" id="SignalP"/>
    </source>
</evidence>
<keyword evidence="1" id="KW-0732">Signal</keyword>
<organism evidence="2 3">
    <name type="scientific">Frankliniella fusca</name>
    <dbReference type="NCBI Taxonomy" id="407009"/>
    <lineage>
        <taxon>Eukaryota</taxon>
        <taxon>Metazoa</taxon>
        <taxon>Ecdysozoa</taxon>
        <taxon>Arthropoda</taxon>
        <taxon>Hexapoda</taxon>
        <taxon>Insecta</taxon>
        <taxon>Pterygota</taxon>
        <taxon>Neoptera</taxon>
        <taxon>Paraneoptera</taxon>
        <taxon>Thysanoptera</taxon>
        <taxon>Terebrantia</taxon>
        <taxon>Thripoidea</taxon>
        <taxon>Thripidae</taxon>
        <taxon>Frankliniella</taxon>
    </lineage>
</organism>
<reference evidence="2" key="2">
    <citation type="journal article" date="2023" name="BMC Genomics">
        <title>Pest status, molecular evolution, and epigenetic factors derived from the genome assembly of Frankliniella fusca, a thysanopteran phytovirus vector.</title>
        <authorList>
            <person name="Catto M.A."/>
            <person name="Labadie P.E."/>
            <person name="Jacobson A.L."/>
            <person name="Kennedy G.G."/>
            <person name="Srinivasan R."/>
            <person name="Hunt B.G."/>
        </authorList>
    </citation>
    <scope>NUCLEOTIDE SEQUENCE</scope>
    <source>
        <strain evidence="2">PL_HMW_Pooled</strain>
    </source>
</reference>
<keyword evidence="3" id="KW-1185">Reference proteome</keyword>
<proteinExistence type="predicted"/>
<dbReference type="AlphaFoldDB" id="A0AAE1GTM6"/>
<name>A0AAE1GTM6_9NEOP</name>
<comment type="caution">
    <text evidence="2">The sequence shown here is derived from an EMBL/GenBank/DDBJ whole genome shotgun (WGS) entry which is preliminary data.</text>
</comment>
<sequence>MAESGGLLFVLFCVVAKANKPESSTSSSSSSSSMISSVSGIPDIWVVVYFSCHWAPNRPSTYLTGHHFCQYLDMV</sequence>
<dbReference type="EMBL" id="JAHWGI010000064">
    <property type="protein sequence ID" value="KAK3908578.1"/>
    <property type="molecule type" value="Genomic_DNA"/>
</dbReference>